<dbReference type="GO" id="GO:0098719">
    <property type="term" value="P:sodium ion import across plasma membrane"/>
    <property type="evidence" value="ECO:0007669"/>
    <property type="project" value="TreeGrafter"/>
</dbReference>
<dbReference type="Gene3D" id="6.10.140.1330">
    <property type="match status" value="1"/>
</dbReference>
<feature type="domain" description="Cation/H+ exchanger transmembrane" evidence="10">
    <location>
        <begin position="14"/>
        <end position="395"/>
    </location>
</feature>
<evidence type="ECO:0000256" key="9">
    <source>
        <dbReference type="ARBA" id="ARBA00023201"/>
    </source>
</evidence>
<evidence type="ECO:0000256" key="6">
    <source>
        <dbReference type="ARBA" id="ARBA00023053"/>
    </source>
</evidence>
<dbReference type="STRING" id="1705.CA21670_00650"/>
<dbReference type="PANTHER" id="PTHR10110:SF86">
    <property type="entry name" value="SODIUM_HYDROGEN EXCHANGER 7"/>
    <property type="match status" value="1"/>
</dbReference>
<keyword evidence="4" id="KW-0812">Transmembrane</keyword>
<keyword evidence="2" id="KW-0813">Transport</keyword>
<evidence type="ECO:0000313" key="11">
    <source>
        <dbReference type="EMBL" id="OAH26689.1"/>
    </source>
</evidence>
<dbReference type="EMBL" id="LSTQ01000023">
    <property type="protein sequence ID" value="OAH26689.1"/>
    <property type="molecule type" value="Genomic_DNA"/>
</dbReference>
<evidence type="ECO:0000256" key="8">
    <source>
        <dbReference type="ARBA" id="ARBA00023136"/>
    </source>
</evidence>
<protein>
    <submittedName>
        <fullName evidence="11">Sodium:proton antiporter</fullName>
    </submittedName>
</protein>
<evidence type="ECO:0000313" key="12">
    <source>
        <dbReference type="Proteomes" id="UP000076947"/>
    </source>
</evidence>
<keyword evidence="5" id="KW-1133">Transmembrane helix</keyword>
<evidence type="ECO:0000256" key="7">
    <source>
        <dbReference type="ARBA" id="ARBA00023065"/>
    </source>
</evidence>
<dbReference type="AlphaFoldDB" id="A0A177ICX4"/>
<dbReference type="PANTHER" id="PTHR10110">
    <property type="entry name" value="SODIUM/HYDROGEN EXCHANGER"/>
    <property type="match status" value="1"/>
</dbReference>
<proteinExistence type="predicted"/>
<name>A0A177ICX4_9CORY</name>
<dbReference type="InterPro" id="IPR006153">
    <property type="entry name" value="Cation/H_exchanger_TM"/>
</dbReference>
<reference evidence="12" key="1">
    <citation type="submission" date="2016-02" db="EMBL/GenBank/DDBJ databases">
        <authorList>
            <person name="Kaur G."/>
            <person name="Nair G.R."/>
            <person name="Mayilraj S."/>
        </authorList>
    </citation>
    <scope>NUCLEOTIDE SEQUENCE [LARGE SCALE GENOMIC DNA]</scope>
    <source>
        <strain evidence="12">GA-15</strain>
    </source>
</reference>
<dbReference type="OrthoDB" id="57886at2"/>
<accession>A0A177ICX4</accession>
<sequence>MDILMVLTGLLAATVFAVALGNKTGLPWPALLTLLTTAVVFIPGFSTFTVPSELILPIFLPPLLWALARRTSWGVIREQWRTILLLSVVLVVITTAGVGAAAYFWLPGIGLAGAILIGAAIAPPDPVAVEAVAEPAGIPHRITTSLQTEGLFNDAASIVLFHLALFAVTEGNDLSVASGVLNFVYSSVVAAVLGLVIGRAAAWFMKHIDDSTARNALTWVVPFGTYITAEYLGASGVIAVVIAAIELSSRAPLIAQDRSSGQNFWDSAELLFTGVAFGLIGMSVRDAIDEVGSDLWHSVFVGVGLSLVAIVIRGVWMYIVCLINRQTGQRRSAPTRLQEVLLMTWSGMRGLVTLALILSIPTGALAYHHELAVIALTVLLITMVVPGMLLPWLMNQLSLRSQAESAEDAMRAVVSERSRQAAMRSLRNYADTLDPEIAVAVDNWFEENLGAGDLSSDERSVRMEKIKRARTEASKAREVALLASQEELLHMRKNREFNPAIVDEILAEVDRALLTVNDRK</sequence>
<dbReference type="GO" id="GO:0015386">
    <property type="term" value="F:potassium:proton antiporter activity"/>
    <property type="evidence" value="ECO:0007669"/>
    <property type="project" value="TreeGrafter"/>
</dbReference>
<comment type="subcellular location">
    <subcellularLocation>
        <location evidence="1">Cell membrane</location>
        <topology evidence="1">Multi-pass membrane protein</topology>
    </subcellularLocation>
</comment>
<dbReference type="RefSeq" id="WP_066840153.1">
    <property type="nucleotide sequence ID" value="NZ_CAJFGC010000116.1"/>
</dbReference>
<dbReference type="GO" id="GO:0051453">
    <property type="term" value="P:regulation of intracellular pH"/>
    <property type="evidence" value="ECO:0007669"/>
    <property type="project" value="TreeGrafter"/>
</dbReference>
<evidence type="ECO:0000256" key="4">
    <source>
        <dbReference type="ARBA" id="ARBA00022692"/>
    </source>
</evidence>
<organism evidence="11 12">
    <name type="scientific">Corynebacterium stationis</name>
    <dbReference type="NCBI Taxonomy" id="1705"/>
    <lineage>
        <taxon>Bacteria</taxon>
        <taxon>Bacillati</taxon>
        <taxon>Actinomycetota</taxon>
        <taxon>Actinomycetes</taxon>
        <taxon>Mycobacteriales</taxon>
        <taxon>Corynebacteriaceae</taxon>
        <taxon>Corynebacterium</taxon>
    </lineage>
</organism>
<evidence type="ECO:0000259" key="10">
    <source>
        <dbReference type="Pfam" id="PF00999"/>
    </source>
</evidence>
<dbReference type="Pfam" id="PF00999">
    <property type="entry name" value="Na_H_Exchanger"/>
    <property type="match status" value="1"/>
</dbReference>
<dbReference type="GO" id="GO:0005886">
    <property type="term" value="C:plasma membrane"/>
    <property type="evidence" value="ECO:0007669"/>
    <property type="project" value="UniProtKB-SubCell"/>
</dbReference>
<keyword evidence="8" id="KW-0472">Membrane</keyword>
<dbReference type="KEGG" id="csta:CSTAT_01430"/>
<keyword evidence="6" id="KW-0915">Sodium</keyword>
<evidence type="ECO:0000256" key="1">
    <source>
        <dbReference type="ARBA" id="ARBA00004651"/>
    </source>
</evidence>
<dbReference type="Proteomes" id="UP000076947">
    <property type="component" value="Unassembled WGS sequence"/>
</dbReference>
<keyword evidence="9" id="KW-0739">Sodium transport</keyword>
<keyword evidence="7" id="KW-0406">Ion transport</keyword>
<dbReference type="GeneID" id="78284652"/>
<keyword evidence="12" id="KW-1185">Reference proteome</keyword>
<evidence type="ECO:0000256" key="5">
    <source>
        <dbReference type="ARBA" id="ARBA00022989"/>
    </source>
</evidence>
<gene>
    <name evidence="11" type="ORF">AYJ05_04460</name>
</gene>
<keyword evidence="3" id="KW-1003">Cell membrane</keyword>
<dbReference type="InterPro" id="IPR018422">
    <property type="entry name" value="Cation/H_exchanger_CPA1"/>
</dbReference>
<dbReference type="GO" id="GO:0015385">
    <property type="term" value="F:sodium:proton antiporter activity"/>
    <property type="evidence" value="ECO:0007669"/>
    <property type="project" value="InterPro"/>
</dbReference>
<comment type="caution">
    <text evidence="11">The sequence shown here is derived from an EMBL/GenBank/DDBJ whole genome shotgun (WGS) entry which is preliminary data.</text>
</comment>
<evidence type="ECO:0000256" key="2">
    <source>
        <dbReference type="ARBA" id="ARBA00022448"/>
    </source>
</evidence>
<evidence type="ECO:0000256" key="3">
    <source>
        <dbReference type="ARBA" id="ARBA00022475"/>
    </source>
</evidence>